<proteinExistence type="predicted"/>
<evidence type="ECO:0000256" key="2">
    <source>
        <dbReference type="SAM" id="Phobius"/>
    </source>
</evidence>
<comment type="caution">
    <text evidence="3">The sequence shown here is derived from an EMBL/GenBank/DDBJ whole genome shotgun (WGS) entry which is preliminary data.</text>
</comment>
<reference evidence="3" key="1">
    <citation type="journal article" date="2015" name="ISME J.">
        <title>Draft Genome Sequence of Streptomyces incarnatus NRRL8089, which Produces the Nucleoside Antibiotic Sinefungin.</title>
        <authorList>
            <person name="Oshima K."/>
            <person name="Hattori M."/>
            <person name="Shimizu H."/>
            <person name="Fukuda K."/>
            <person name="Nemoto M."/>
            <person name="Inagaki K."/>
            <person name="Tamura T."/>
        </authorList>
    </citation>
    <scope>NUCLEOTIDE SEQUENCE</scope>
    <source>
        <strain evidence="3">FACHB-1375</strain>
    </source>
</reference>
<organism evidence="3 4">
    <name type="scientific">Aerosakkonema funiforme FACHB-1375</name>
    <dbReference type="NCBI Taxonomy" id="2949571"/>
    <lineage>
        <taxon>Bacteria</taxon>
        <taxon>Bacillati</taxon>
        <taxon>Cyanobacteriota</taxon>
        <taxon>Cyanophyceae</taxon>
        <taxon>Oscillatoriophycideae</taxon>
        <taxon>Aerosakkonematales</taxon>
        <taxon>Aerosakkonemataceae</taxon>
        <taxon>Aerosakkonema</taxon>
    </lineage>
</organism>
<dbReference type="EMBL" id="JACJPW010000010">
    <property type="protein sequence ID" value="MBD2180621.1"/>
    <property type="molecule type" value="Genomic_DNA"/>
</dbReference>
<dbReference type="AlphaFoldDB" id="A0A926ZH77"/>
<dbReference type="RefSeq" id="WP_190463010.1">
    <property type="nucleotide sequence ID" value="NZ_JACJPW010000010.1"/>
</dbReference>
<keyword evidence="2" id="KW-0472">Membrane</keyword>
<feature type="compositionally biased region" description="Basic and acidic residues" evidence="1">
    <location>
        <begin position="275"/>
        <end position="288"/>
    </location>
</feature>
<evidence type="ECO:0000313" key="4">
    <source>
        <dbReference type="Proteomes" id="UP000641646"/>
    </source>
</evidence>
<feature type="transmembrane region" description="Helical" evidence="2">
    <location>
        <begin position="12"/>
        <end position="36"/>
    </location>
</feature>
<keyword evidence="2" id="KW-1133">Transmembrane helix</keyword>
<keyword evidence="2" id="KW-0812">Transmembrane</keyword>
<name>A0A926ZH77_9CYAN</name>
<gene>
    <name evidence="3" type="ORF">H6G03_05805</name>
</gene>
<feature type="region of interest" description="Disordered" evidence="1">
    <location>
        <begin position="249"/>
        <end position="288"/>
    </location>
</feature>
<protein>
    <submittedName>
        <fullName evidence="3">Uncharacterized protein</fullName>
    </submittedName>
</protein>
<dbReference type="Proteomes" id="UP000641646">
    <property type="component" value="Unassembled WGS sequence"/>
</dbReference>
<keyword evidence="4" id="KW-1185">Reference proteome</keyword>
<reference evidence="3" key="2">
    <citation type="submission" date="2020-08" db="EMBL/GenBank/DDBJ databases">
        <authorList>
            <person name="Chen M."/>
            <person name="Teng W."/>
            <person name="Zhao L."/>
            <person name="Hu C."/>
            <person name="Zhou Y."/>
            <person name="Han B."/>
            <person name="Song L."/>
            <person name="Shu W."/>
        </authorList>
    </citation>
    <scope>NUCLEOTIDE SEQUENCE</scope>
    <source>
        <strain evidence="3">FACHB-1375</strain>
    </source>
</reference>
<feature type="compositionally biased region" description="Basic and acidic residues" evidence="1">
    <location>
        <begin position="255"/>
        <end position="264"/>
    </location>
</feature>
<accession>A0A926ZH77</accession>
<evidence type="ECO:0000313" key="3">
    <source>
        <dbReference type="EMBL" id="MBD2180621.1"/>
    </source>
</evidence>
<evidence type="ECO:0000256" key="1">
    <source>
        <dbReference type="SAM" id="MobiDB-lite"/>
    </source>
</evidence>
<sequence>MSIAYNRSSKKIPVTAIAFTVGALSILGIMGIGLMMSLKDKTITQTDRVLTAKVKLASANKKFFTSTVSFDFGTLNNKGEVIIQNPGYLQQALLAVAAQDKARARRMIDDRKSLAYRQEETYAASLLELGIKQEMSRVALVSPDKIVEWRVYQSQSGEWRKEPVTAARRLSHLTVDLMSNRLGQHSRYSVDYSSVETVSGLGKSLDGATKATYDLYLAKGMDRQVRELQALEIRPDFSVEKSLLVKPGEFGSAIKPKDKPKSNAENKAQQKPNPKKVEPIPKIDKPKK</sequence>